<dbReference type="EMBL" id="CP136891">
    <property type="protein sequence ID" value="WOK99020.1"/>
    <property type="molecule type" value="Genomic_DNA"/>
</dbReference>
<proteinExistence type="predicted"/>
<reference evidence="1 2" key="1">
    <citation type="submission" date="2023-10" db="EMBL/GenBank/DDBJ databases">
        <title>Chromosome-scale genome assembly provides insights into flower coloration mechanisms of Canna indica.</title>
        <authorList>
            <person name="Li C."/>
        </authorList>
    </citation>
    <scope>NUCLEOTIDE SEQUENCE [LARGE SCALE GENOMIC DNA]</scope>
    <source>
        <tissue evidence="1">Flower</tissue>
    </source>
</reference>
<protein>
    <submittedName>
        <fullName evidence="1">Uncharacterized protein</fullName>
    </submittedName>
</protein>
<organism evidence="1 2">
    <name type="scientific">Canna indica</name>
    <name type="common">Indian-shot</name>
    <dbReference type="NCBI Taxonomy" id="4628"/>
    <lineage>
        <taxon>Eukaryota</taxon>
        <taxon>Viridiplantae</taxon>
        <taxon>Streptophyta</taxon>
        <taxon>Embryophyta</taxon>
        <taxon>Tracheophyta</taxon>
        <taxon>Spermatophyta</taxon>
        <taxon>Magnoliopsida</taxon>
        <taxon>Liliopsida</taxon>
        <taxon>Zingiberales</taxon>
        <taxon>Cannaceae</taxon>
        <taxon>Canna</taxon>
    </lineage>
</organism>
<evidence type="ECO:0000313" key="1">
    <source>
        <dbReference type="EMBL" id="WOK99020.1"/>
    </source>
</evidence>
<name>A0AAQ3K4J7_9LILI</name>
<dbReference type="PANTHER" id="PTHR34193">
    <property type="entry name" value="OS11G0199801 PROTEIN"/>
    <property type="match status" value="1"/>
</dbReference>
<keyword evidence="2" id="KW-1185">Reference proteome</keyword>
<dbReference type="PANTHER" id="PTHR34193:SF1">
    <property type="entry name" value="EXPRESSED PROTEIN"/>
    <property type="match status" value="1"/>
</dbReference>
<dbReference type="AlphaFoldDB" id="A0AAQ3K4J7"/>
<accession>A0AAQ3K4J7</accession>
<gene>
    <name evidence="1" type="ORF">Cni_G07732</name>
</gene>
<evidence type="ECO:0000313" key="2">
    <source>
        <dbReference type="Proteomes" id="UP001327560"/>
    </source>
</evidence>
<dbReference type="Proteomes" id="UP001327560">
    <property type="component" value="Chromosome 2"/>
</dbReference>
<sequence>MIQARTAADSISGALWFPGKKMEGLVVAPLSARALDIAKSREDLFELLHDLPESEYELSLTDLVEKGSAASNQATNKNTCLHEGELQKTIVIKERKKRTSRSSFGSSSSGDGVLLNFYMPASLSRSLTTPRSSRRPASLVIDCNKRDGELRTLGCLSAIWRRGRGKSRRSELERMT</sequence>